<feature type="compositionally biased region" description="Acidic residues" evidence="1">
    <location>
        <begin position="351"/>
        <end position="360"/>
    </location>
</feature>
<evidence type="ECO:0000256" key="1">
    <source>
        <dbReference type="SAM" id="MobiDB-lite"/>
    </source>
</evidence>
<protein>
    <submittedName>
        <fullName evidence="2">Uncharacterized protein</fullName>
    </submittedName>
</protein>
<dbReference type="InterPro" id="IPR006886">
    <property type="entry name" value="RNA_pol_III_Rpc5"/>
</dbReference>
<accession>A0AAD9SVH5</accession>
<keyword evidence="3" id="KW-1185">Reference proteome</keyword>
<evidence type="ECO:0000313" key="3">
    <source>
        <dbReference type="Proteomes" id="UP001285354"/>
    </source>
</evidence>
<dbReference type="Proteomes" id="UP001285354">
    <property type="component" value="Unassembled WGS sequence"/>
</dbReference>
<dbReference type="GO" id="GO:0042797">
    <property type="term" value="P:tRNA transcription by RNA polymerase III"/>
    <property type="evidence" value="ECO:0007669"/>
    <property type="project" value="TreeGrafter"/>
</dbReference>
<dbReference type="Pfam" id="PF04801">
    <property type="entry name" value="RPC5"/>
    <property type="match status" value="2"/>
</dbReference>
<reference evidence="2" key="1">
    <citation type="submission" date="2023-06" db="EMBL/GenBank/DDBJ databases">
        <title>Draft genome of Marssonina rosae.</title>
        <authorList>
            <person name="Cheng Q."/>
        </authorList>
    </citation>
    <scope>NUCLEOTIDE SEQUENCE</scope>
    <source>
        <strain evidence="2">R4</strain>
    </source>
</reference>
<evidence type="ECO:0000313" key="2">
    <source>
        <dbReference type="EMBL" id="KAK2624486.1"/>
    </source>
</evidence>
<dbReference type="AlphaFoldDB" id="A0AAD9SVH5"/>
<dbReference type="PANTHER" id="PTHR12069">
    <property type="entry name" value="DNA-DIRECTED RNA POLYMERASES III 80 KDA POLYPEPTIDE RNA POLYMERASE III SUBUNIT 5"/>
    <property type="match status" value="1"/>
</dbReference>
<dbReference type="PANTHER" id="PTHR12069:SF0">
    <property type="entry name" value="DNA-DIRECTED RNA POLYMERASE III SUBUNIT RPC5"/>
    <property type="match status" value="1"/>
</dbReference>
<proteinExistence type="predicted"/>
<feature type="region of interest" description="Disordered" evidence="1">
    <location>
        <begin position="315"/>
        <end position="360"/>
    </location>
</feature>
<feature type="compositionally biased region" description="Basic residues" evidence="1">
    <location>
        <begin position="318"/>
        <end position="330"/>
    </location>
</feature>
<dbReference type="GO" id="GO:0005666">
    <property type="term" value="C:RNA polymerase III complex"/>
    <property type="evidence" value="ECO:0007669"/>
    <property type="project" value="TreeGrafter"/>
</dbReference>
<gene>
    <name evidence="2" type="ORF">QTJ16_006436</name>
</gene>
<organism evidence="2 3">
    <name type="scientific">Diplocarpon rosae</name>
    <dbReference type="NCBI Taxonomy" id="946125"/>
    <lineage>
        <taxon>Eukaryota</taxon>
        <taxon>Fungi</taxon>
        <taxon>Dikarya</taxon>
        <taxon>Ascomycota</taxon>
        <taxon>Pezizomycotina</taxon>
        <taxon>Leotiomycetes</taxon>
        <taxon>Helotiales</taxon>
        <taxon>Drepanopezizaceae</taxon>
        <taxon>Diplocarpon</taxon>
    </lineage>
</organism>
<name>A0AAD9SVH5_9HELO</name>
<comment type="caution">
    <text evidence="2">The sequence shown here is derived from an EMBL/GenBank/DDBJ whole genome shotgun (WGS) entry which is preliminary data.</text>
</comment>
<sequence>MGDIEVESDSDPVKSSFDVFIKPHLTGENQMYILQFPNRDSRQHYKKANASEPLKMRIKPNSGMVELDVPMDVYNNYDKRKGATWGSAMKKSSESKGTGSHGLPGGFGIGGAAPGVRGRGAKGIEDVQALQDQVLADFENAVRRENVLVKQTLGGQAVSNEDTTPQYMIGTFINNQLHLTPVDTVVQMRPQFHHIDAQAEHERASRGRDVAAGARAAPEARAITMTVKTNVDGEEDTTDSMATRIQAAQSEAWKNHRFVDEDSIETWDGYNANLFVGANGFEVDADLLHKVPKLSSTLNNAEYLDKISAPNDAAKLSRSQKLKKATRKGKEKATAGEDGAESDTLCAMTDTETEAEALPI</sequence>
<dbReference type="EMBL" id="JAUBYV010000010">
    <property type="protein sequence ID" value="KAK2624486.1"/>
    <property type="molecule type" value="Genomic_DNA"/>
</dbReference>